<dbReference type="eggNOG" id="COG2963">
    <property type="taxonomic scope" value="Bacteria"/>
</dbReference>
<evidence type="ECO:0000256" key="1">
    <source>
        <dbReference type="ARBA" id="ARBA00009964"/>
    </source>
</evidence>
<accession>C4L779</accession>
<dbReference type="Gene3D" id="1.10.10.60">
    <property type="entry name" value="Homeodomain-like"/>
    <property type="match status" value="1"/>
</dbReference>
<dbReference type="EMBL" id="CP001616">
    <property type="protein sequence ID" value="ACQ91655.1"/>
    <property type="molecule type" value="Genomic_DNA"/>
</dbReference>
<dbReference type="OrthoDB" id="291972at2"/>
<evidence type="ECO:0000313" key="3">
    <source>
        <dbReference type="EMBL" id="ACQ91655.1"/>
    </source>
</evidence>
<evidence type="ECO:0000313" key="4">
    <source>
        <dbReference type="Proteomes" id="UP000009073"/>
    </source>
</evidence>
<sequence>MPAYTNAKRIFKYSDEFKMKAVQWSFDPQRSVKDVAAALDIHPFMLSRWRKEFREGKYGPMKPTTKPSKPNAQLKEQDKLKKLRKRIAELEEENDILKKWQRFLAEERRKHSNS</sequence>
<dbReference type="InterPro" id="IPR002514">
    <property type="entry name" value="Transposase_8"/>
</dbReference>
<dbReference type="HOGENOM" id="CLU_027402_33_2_6"/>
<dbReference type="Proteomes" id="UP000009073">
    <property type="component" value="Chromosome"/>
</dbReference>
<feature type="region of interest" description="Disordered" evidence="2">
    <location>
        <begin position="56"/>
        <end position="77"/>
    </location>
</feature>
<gene>
    <name evidence="3" type="ordered locus">Tola_0025</name>
</gene>
<dbReference type="AlphaFoldDB" id="C4L779"/>
<dbReference type="RefSeq" id="WP_012728255.1">
    <property type="nucleotide sequence ID" value="NC_012691.1"/>
</dbReference>
<dbReference type="GO" id="GO:0004803">
    <property type="term" value="F:transposase activity"/>
    <property type="evidence" value="ECO:0007669"/>
    <property type="project" value="InterPro"/>
</dbReference>
<keyword evidence="4" id="KW-1185">Reference proteome</keyword>
<dbReference type="Pfam" id="PF01527">
    <property type="entry name" value="HTH_Tnp_1"/>
    <property type="match status" value="1"/>
</dbReference>
<dbReference type="STRING" id="595494.Tola_0025"/>
<dbReference type="GO" id="GO:0003677">
    <property type="term" value="F:DNA binding"/>
    <property type="evidence" value="ECO:0007669"/>
    <property type="project" value="InterPro"/>
</dbReference>
<dbReference type="KEGG" id="tau:Tola_0025"/>
<proteinExistence type="inferred from homology"/>
<dbReference type="InterPro" id="IPR009057">
    <property type="entry name" value="Homeodomain-like_sf"/>
</dbReference>
<organism evidence="3 4">
    <name type="scientific">Tolumonas auensis (strain DSM 9187 / NBRC 110442 / TA 4)</name>
    <dbReference type="NCBI Taxonomy" id="595494"/>
    <lineage>
        <taxon>Bacteria</taxon>
        <taxon>Pseudomonadati</taxon>
        <taxon>Pseudomonadota</taxon>
        <taxon>Gammaproteobacteria</taxon>
        <taxon>Aeromonadales</taxon>
        <taxon>Aeromonadaceae</taxon>
        <taxon>Tolumonas</taxon>
    </lineage>
</organism>
<dbReference type="InterPro" id="IPR051839">
    <property type="entry name" value="RD_transcriptional_regulator"/>
</dbReference>
<dbReference type="GO" id="GO:0006313">
    <property type="term" value="P:DNA transposition"/>
    <property type="evidence" value="ECO:0007669"/>
    <property type="project" value="InterPro"/>
</dbReference>
<evidence type="ECO:0000256" key="2">
    <source>
        <dbReference type="SAM" id="MobiDB-lite"/>
    </source>
</evidence>
<protein>
    <submittedName>
        <fullName evidence="3">Transposase IS3/IS911 family protein</fullName>
    </submittedName>
</protein>
<dbReference type="SUPFAM" id="SSF46689">
    <property type="entry name" value="Homeodomain-like"/>
    <property type="match status" value="1"/>
</dbReference>
<reference evidence="4" key="1">
    <citation type="submission" date="2009-05" db="EMBL/GenBank/DDBJ databases">
        <title>Complete sequence of Tolumonas auensis DSM 9187.</title>
        <authorList>
            <consortium name="US DOE Joint Genome Institute"/>
            <person name="Lucas S."/>
            <person name="Copeland A."/>
            <person name="Lapidus A."/>
            <person name="Glavina del Rio T."/>
            <person name="Tice H."/>
            <person name="Bruce D."/>
            <person name="Goodwin L."/>
            <person name="Pitluck S."/>
            <person name="Chertkov O."/>
            <person name="Brettin T."/>
            <person name="Detter J.C."/>
            <person name="Han C."/>
            <person name="Larimer F."/>
            <person name="Land M."/>
            <person name="Hauser L."/>
            <person name="Kyrpides N."/>
            <person name="Mikhailova N."/>
            <person name="Spring S."/>
            <person name="Beller H."/>
        </authorList>
    </citation>
    <scope>NUCLEOTIDE SEQUENCE [LARGE SCALE GENOMIC DNA]</scope>
    <source>
        <strain evidence="4">DSM 9187 / TA4</strain>
    </source>
</reference>
<dbReference type="PANTHER" id="PTHR33215">
    <property type="entry name" value="PROTEIN DISTAL ANTENNA"/>
    <property type="match status" value="1"/>
</dbReference>
<name>C4L779_TOLAT</name>
<comment type="similarity">
    <text evidence="1">Belongs to the transposase 8 family.</text>
</comment>
<reference evidence="3 4" key="2">
    <citation type="journal article" date="2011" name="Stand. Genomic Sci.">
        <title>Complete genome sequence of Tolumonas auensis type strain (TA 4).</title>
        <authorList>
            <person name="Chertkov O."/>
            <person name="Copeland A."/>
            <person name="Lucas S."/>
            <person name="Lapidus A."/>
            <person name="Berry K.W."/>
            <person name="Detter J.C."/>
            <person name="Del Rio T.G."/>
            <person name="Hammon N."/>
            <person name="Dalin E."/>
            <person name="Tice H."/>
            <person name="Pitluck S."/>
            <person name="Richardson P."/>
            <person name="Bruce D."/>
            <person name="Goodwin L."/>
            <person name="Han C."/>
            <person name="Tapia R."/>
            <person name="Saunders E."/>
            <person name="Schmutz J."/>
            <person name="Brettin T."/>
            <person name="Larimer F."/>
            <person name="Land M."/>
            <person name="Hauser L."/>
            <person name="Spring S."/>
            <person name="Rohde M."/>
            <person name="Kyrpides N.C."/>
            <person name="Ivanova N."/>
            <person name="Goker M."/>
            <person name="Beller H.R."/>
            <person name="Klenk H.P."/>
            <person name="Woyke T."/>
        </authorList>
    </citation>
    <scope>NUCLEOTIDE SEQUENCE [LARGE SCALE GENOMIC DNA]</scope>
    <source>
        <strain evidence="4">DSM 9187 / TA4</strain>
    </source>
</reference>
<dbReference type="PANTHER" id="PTHR33215:SF13">
    <property type="entry name" value="PROTEIN DISTAL ANTENNA"/>
    <property type="match status" value="1"/>
</dbReference>